<comment type="caution">
    <text evidence="1">The sequence shown here is derived from an EMBL/GenBank/DDBJ whole genome shotgun (WGS) entry which is preliminary data.</text>
</comment>
<keyword evidence="2" id="KW-1185">Reference proteome</keyword>
<dbReference type="Proteomes" id="UP000295632">
    <property type="component" value="Unassembled WGS sequence"/>
</dbReference>
<evidence type="ECO:0000313" key="1">
    <source>
        <dbReference type="EMBL" id="TDQ36621.1"/>
    </source>
</evidence>
<proteinExistence type="predicted"/>
<organism evidence="1 2">
    <name type="scientific">Aureibacillus halotolerans</name>
    <dbReference type="NCBI Taxonomy" id="1508390"/>
    <lineage>
        <taxon>Bacteria</taxon>
        <taxon>Bacillati</taxon>
        <taxon>Bacillota</taxon>
        <taxon>Bacilli</taxon>
        <taxon>Bacillales</taxon>
        <taxon>Bacillaceae</taxon>
        <taxon>Aureibacillus</taxon>
    </lineage>
</organism>
<sequence>MNTKLLCHYDMGYLKNWLGFDELPREIDDVTHDDLQKFIEEMYGDFGIIEKNKGCELEVYKFNDIIEYINLSKSKAIAVIEETIT</sequence>
<accession>A0A4R6TTJ7</accession>
<gene>
    <name evidence="1" type="ORF">EV213_11785</name>
</gene>
<protein>
    <submittedName>
        <fullName evidence="1">Uncharacterized protein</fullName>
    </submittedName>
</protein>
<evidence type="ECO:0000313" key="2">
    <source>
        <dbReference type="Proteomes" id="UP000295632"/>
    </source>
</evidence>
<dbReference type="AlphaFoldDB" id="A0A4R6TTJ7"/>
<dbReference type="RefSeq" id="WP_133581657.1">
    <property type="nucleotide sequence ID" value="NZ_SNYJ01000017.1"/>
</dbReference>
<dbReference type="OrthoDB" id="9810012at2"/>
<name>A0A4R6TTJ7_9BACI</name>
<dbReference type="EMBL" id="SNYJ01000017">
    <property type="protein sequence ID" value="TDQ36621.1"/>
    <property type="molecule type" value="Genomic_DNA"/>
</dbReference>
<reference evidence="1 2" key="1">
    <citation type="submission" date="2019-03" db="EMBL/GenBank/DDBJ databases">
        <title>Genomic Encyclopedia of Type Strains, Phase IV (KMG-IV): sequencing the most valuable type-strain genomes for metagenomic binning, comparative biology and taxonomic classification.</title>
        <authorList>
            <person name="Goeker M."/>
        </authorList>
    </citation>
    <scope>NUCLEOTIDE SEQUENCE [LARGE SCALE GENOMIC DNA]</scope>
    <source>
        <strain evidence="1 2">DSM 28697</strain>
    </source>
</reference>